<feature type="transmembrane region" description="Helical" evidence="1">
    <location>
        <begin position="46"/>
        <end position="70"/>
    </location>
</feature>
<keyword evidence="1" id="KW-0472">Membrane</keyword>
<evidence type="ECO:0000256" key="1">
    <source>
        <dbReference type="SAM" id="Phobius"/>
    </source>
</evidence>
<feature type="transmembrane region" description="Helical" evidence="1">
    <location>
        <begin position="116"/>
        <end position="134"/>
    </location>
</feature>
<evidence type="ECO:0000313" key="3">
    <source>
        <dbReference type="RefSeq" id="XP_023165025.2"/>
    </source>
</evidence>
<proteinExistence type="predicted"/>
<dbReference type="Proteomes" id="UP000504633">
    <property type="component" value="Unplaced"/>
</dbReference>
<protein>
    <submittedName>
        <fullName evidence="3">Uncharacterized protein LOC111595486</fullName>
    </submittedName>
</protein>
<gene>
    <name evidence="3" type="primary">LOC111595486</name>
</gene>
<feature type="transmembrane region" description="Helical" evidence="1">
    <location>
        <begin position="15"/>
        <end position="40"/>
    </location>
</feature>
<keyword evidence="1" id="KW-0812">Transmembrane</keyword>
<evidence type="ECO:0000313" key="2">
    <source>
        <dbReference type="Proteomes" id="UP000504633"/>
    </source>
</evidence>
<dbReference type="GeneID" id="111595486"/>
<keyword evidence="2" id="KW-1185">Reference proteome</keyword>
<organism evidence="2 3">
    <name type="scientific">Drosophila hydei</name>
    <name type="common">Fruit fly</name>
    <dbReference type="NCBI Taxonomy" id="7224"/>
    <lineage>
        <taxon>Eukaryota</taxon>
        <taxon>Metazoa</taxon>
        <taxon>Ecdysozoa</taxon>
        <taxon>Arthropoda</taxon>
        <taxon>Hexapoda</taxon>
        <taxon>Insecta</taxon>
        <taxon>Pterygota</taxon>
        <taxon>Neoptera</taxon>
        <taxon>Endopterygota</taxon>
        <taxon>Diptera</taxon>
        <taxon>Brachycera</taxon>
        <taxon>Muscomorpha</taxon>
        <taxon>Ephydroidea</taxon>
        <taxon>Drosophilidae</taxon>
        <taxon>Drosophila</taxon>
    </lineage>
</organism>
<accession>A0A6J1LH90</accession>
<dbReference type="RefSeq" id="XP_023165025.2">
    <property type="nucleotide sequence ID" value="XM_023309257.2"/>
</dbReference>
<feature type="transmembrane region" description="Helical" evidence="1">
    <location>
        <begin position="82"/>
        <end position="104"/>
    </location>
</feature>
<keyword evidence="1" id="KW-1133">Transmembrane helix</keyword>
<dbReference type="AlphaFoldDB" id="A0A6J1LH90"/>
<dbReference type="OrthoDB" id="10580561at2759"/>
<reference evidence="3" key="1">
    <citation type="submission" date="2025-08" db="UniProtKB">
        <authorList>
            <consortium name="RefSeq"/>
        </authorList>
    </citation>
    <scope>IDENTIFICATION</scope>
    <source>
        <strain evidence="3">15085-1641.00</strain>
        <tissue evidence="3">Whole body</tissue>
    </source>
</reference>
<sequence length="145" mass="16732">MCWCEWMDCVKSGRALYRILCCISVALQIIFAVLIVYIVIVKDDTGVSLGISTTFATLLLFLSFCLIYVLCKENLFYLKMYIASFVFVSLCAIFYLLLLMVHLVKSIYTVNWEFDVILALFLGMSMTWAELSYLKKSFLNSLLYI</sequence>
<name>A0A6J1LH90_DROHY</name>
<dbReference type="KEGG" id="dhe:111595486"/>